<gene>
    <name evidence="2" type="ORF">M3M36_06795</name>
</gene>
<keyword evidence="1" id="KW-0472">Membrane</keyword>
<dbReference type="Proteomes" id="UP001056093">
    <property type="component" value="Chromosome"/>
</dbReference>
<reference evidence="2" key="1">
    <citation type="submission" date="2022-05" db="EMBL/GenBank/DDBJ databases">
        <authorList>
            <person name="Oliphant S.A."/>
            <person name="Watson-Haigh N.S."/>
            <person name="Sumby K.M."/>
            <person name="Gardner J.M."/>
            <person name="Jiranek V."/>
        </authorList>
    </citation>
    <scope>NUCLEOTIDE SEQUENCE</scope>
    <source>
        <strain evidence="2">KI3_B9</strain>
    </source>
</reference>
<organism evidence="2 3">
    <name type="scientific">Fructobacillus americanaquae</name>
    <dbReference type="NCBI Taxonomy" id="2940302"/>
    <lineage>
        <taxon>Bacteria</taxon>
        <taxon>Bacillati</taxon>
        <taxon>Bacillota</taxon>
        <taxon>Bacilli</taxon>
        <taxon>Lactobacillales</taxon>
        <taxon>Lactobacillaceae</taxon>
        <taxon>Fructobacillus</taxon>
    </lineage>
</organism>
<keyword evidence="3" id="KW-1185">Reference proteome</keyword>
<evidence type="ECO:0000256" key="1">
    <source>
        <dbReference type="SAM" id="Phobius"/>
    </source>
</evidence>
<feature type="transmembrane region" description="Helical" evidence="1">
    <location>
        <begin position="6"/>
        <end position="24"/>
    </location>
</feature>
<protein>
    <submittedName>
        <fullName evidence="2">Uncharacterized protein</fullName>
    </submittedName>
</protein>
<sequence length="50" mass="5776">MINAIIVLAVFTGETIACFIWYKIGFKRGQKDMINKIVRIMEETKKEKGV</sequence>
<accession>A0ABY5C331</accession>
<dbReference type="EMBL" id="CP097122">
    <property type="protein sequence ID" value="USS92013.1"/>
    <property type="molecule type" value="Genomic_DNA"/>
</dbReference>
<evidence type="ECO:0000313" key="3">
    <source>
        <dbReference type="Proteomes" id="UP001056093"/>
    </source>
</evidence>
<dbReference type="RefSeq" id="WP_252773818.1">
    <property type="nucleotide sequence ID" value="NZ_CP097122.1"/>
</dbReference>
<keyword evidence="1" id="KW-0812">Transmembrane</keyword>
<evidence type="ECO:0000313" key="2">
    <source>
        <dbReference type="EMBL" id="USS92013.1"/>
    </source>
</evidence>
<keyword evidence="1" id="KW-1133">Transmembrane helix</keyword>
<name>A0ABY5C331_9LACO</name>
<proteinExistence type="predicted"/>